<reference evidence="2 3" key="1">
    <citation type="submission" date="2021-06" db="EMBL/GenBank/DDBJ databases">
        <title>Caerostris extrusa draft genome.</title>
        <authorList>
            <person name="Kono N."/>
            <person name="Arakawa K."/>
        </authorList>
    </citation>
    <scope>NUCLEOTIDE SEQUENCE [LARGE SCALE GENOMIC DNA]</scope>
</reference>
<accession>A0AAV4NUB5</accession>
<dbReference type="EMBL" id="BPLR01021323">
    <property type="protein sequence ID" value="GIX88447.1"/>
    <property type="molecule type" value="Genomic_DNA"/>
</dbReference>
<feature type="region of interest" description="Disordered" evidence="1">
    <location>
        <begin position="46"/>
        <end position="72"/>
    </location>
</feature>
<protein>
    <submittedName>
        <fullName evidence="2">Uncharacterized protein</fullName>
    </submittedName>
</protein>
<comment type="caution">
    <text evidence="2">The sequence shown here is derived from an EMBL/GenBank/DDBJ whole genome shotgun (WGS) entry which is preliminary data.</text>
</comment>
<gene>
    <name evidence="2" type="ORF">CEXT_515251</name>
</gene>
<evidence type="ECO:0000313" key="3">
    <source>
        <dbReference type="Proteomes" id="UP001054945"/>
    </source>
</evidence>
<dbReference type="Proteomes" id="UP001054945">
    <property type="component" value="Unassembled WGS sequence"/>
</dbReference>
<dbReference type="AlphaFoldDB" id="A0AAV4NUB5"/>
<evidence type="ECO:0000313" key="2">
    <source>
        <dbReference type="EMBL" id="GIX88447.1"/>
    </source>
</evidence>
<feature type="compositionally biased region" description="Basic and acidic residues" evidence="1">
    <location>
        <begin position="61"/>
        <end position="72"/>
    </location>
</feature>
<sequence>MITSVPKLPNREPFTDRAGINYHPSVQLFAGLPHGVESGAQLVRWRGAKPGDGQPWCRSESGTRRSHPEDHG</sequence>
<organism evidence="2 3">
    <name type="scientific">Caerostris extrusa</name>
    <name type="common">Bark spider</name>
    <name type="synonym">Caerostris bankana</name>
    <dbReference type="NCBI Taxonomy" id="172846"/>
    <lineage>
        <taxon>Eukaryota</taxon>
        <taxon>Metazoa</taxon>
        <taxon>Ecdysozoa</taxon>
        <taxon>Arthropoda</taxon>
        <taxon>Chelicerata</taxon>
        <taxon>Arachnida</taxon>
        <taxon>Araneae</taxon>
        <taxon>Araneomorphae</taxon>
        <taxon>Entelegynae</taxon>
        <taxon>Araneoidea</taxon>
        <taxon>Araneidae</taxon>
        <taxon>Caerostris</taxon>
    </lineage>
</organism>
<evidence type="ECO:0000256" key="1">
    <source>
        <dbReference type="SAM" id="MobiDB-lite"/>
    </source>
</evidence>
<keyword evidence="3" id="KW-1185">Reference proteome</keyword>
<name>A0AAV4NUB5_CAEEX</name>
<proteinExistence type="predicted"/>